<dbReference type="EMBL" id="CAAKMV010000171">
    <property type="protein sequence ID" value="VIO62991.1"/>
    <property type="molecule type" value="Genomic_DNA"/>
</dbReference>
<dbReference type="EMBL" id="CAJPIJ010000032">
    <property type="protein sequence ID" value="CAG1963912.1"/>
    <property type="molecule type" value="Genomic_DNA"/>
</dbReference>
<evidence type="ECO:0000313" key="2">
    <source>
        <dbReference type="EMBL" id="VIO62991.1"/>
    </source>
</evidence>
<name>A0A4E9ELY0_GIBZA</name>
<reference evidence="2" key="1">
    <citation type="submission" date="2019-04" db="EMBL/GenBank/DDBJ databases">
        <authorList>
            <person name="Melise S."/>
            <person name="Noan J."/>
            <person name="Okalmin O."/>
        </authorList>
    </citation>
    <scope>NUCLEOTIDE SEQUENCE</scope>
    <source>
        <strain evidence="2">FN9</strain>
    </source>
</reference>
<sequence length="87" mass="10098">MKARGAIWRQIRKVNRVIDLKQQEEEGGECKDKKRMIGSTIRSWMKNTQTVNFLVWYGQEMIKIASLYTIADGSLHIMMQTPIARLG</sequence>
<organism evidence="2">
    <name type="scientific">Gibberella zeae</name>
    <name type="common">Wheat head blight fungus</name>
    <name type="synonym">Fusarium graminearum</name>
    <dbReference type="NCBI Taxonomy" id="5518"/>
    <lineage>
        <taxon>Eukaryota</taxon>
        <taxon>Fungi</taxon>
        <taxon>Dikarya</taxon>
        <taxon>Ascomycota</taxon>
        <taxon>Pezizomycotina</taxon>
        <taxon>Sordariomycetes</taxon>
        <taxon>Hypocreomycetidae</taxon>
        <taxon>Hypocreales</taxon>
        <taxon>Nectriaceae</taxon>
        <taxon>Fusarium</taxon>
    </lineage>
</organism>
<protein>
    <submittedName>
        <fullName evidence="2">Uncharacterized protein</fullName>
    </submittedName>
</protein>
<reference evidence="1" key="2">
    <citation type="submission" date="2021-03" db="EMBL/GenBank/DDBJ databases">
        <authorList>
            <person name="Alouane T."/>
            <person name="Langin T."/>
            <person name="Bonhomme L."/>
        </authorList>
    </citation>
    <scope>NUCLEOTIDE SEQUENCE</scope>
    <source>
        <strain evidence="1">MDC_Fg202</strain>
    </source>
</reference>
<accession>A0A4E9ELY0</accession>
<dbReference type="Proteomes" id="UP000746612">
    <property type="component" value="Unassembled WGS sequence"/>
</dbReference>
<gene>
    <name evidence="2" type="ORF">FUG_LOCUS510318</name>
    <name evidence="1" type="ORF">MDCFG202_LOCUS17098</name>
</gene>
<proteinExistence type="predicted"/>
<evidence type="ECO:0000313" key="1">
    <source>
        <dbReference type="EMBL" id="CAG1963912.1"/>
    </source>
</evidence>
<dbReference type="AlphaFoldDB" id="A0A4E9ELY0"/>